<evidence type="ECO:0000313" key="2">
    <source>
        <dbReference type="EMBL" id="KAF1839016.1"/>
    </source>
</evidence>
<feature type="signal peptide" evidence="1">
    <location>
        <begin position="1"/>
        <end position="19"/>
    </location>
</feature>
<dbReference type="EMBL" id="ML975247">
    <property type="protein sequence ID" value="KAF1839016.1"/>
    <property type="molecule type" value="Genomic_DNA"/>
</dbReference>
<protein>
    <submittedName>
        <fullName evidence="2">Uncharacterized protein</fullName>
    </submittedName>
</protein>
<name>A0A6A5KVK1_9PLEO</name>
<evidence type="ECO:0000256" key="1">
    <source>
        <dbReference type="SAM" id="SignalP"/>
    </source>
</evidence>
<gene>
    <name evidence="2" type="ORF">BDW02DRAFT_644132</name>
</gene>
<sequence>MKLTALTPLLFAFTTYTSANPIALADASPNPAAEAVENLEAQADNWCWLNSDALKNDPQGCDTTPFSGSRKRGVTGGDRFGVRCTARGRSVNGYNKWDYVPGWGCWIWAGWTQIGCELVDMFWNYETGGLYRVFVRC</sequence>
<evidence type="ECO:0000313" key="3">
    <source>
        <dbReference type="Proteomes" id="UP000800040"/>
    </source>
</evidence>
<dbReference type="Proteomes" id="UP000800040">
    <property type="component" value="Unassembled WGS sequence"/>
</dbReference>
<dbReference type="OrthoDB" id="3477104at2759"/>
<reference evidence="2" key="1">
    <citation type="submission" date="2020-01" db="EMBL/GenBank/DDBJ databases">
        <authorList>
            <consortium name="DOE Joint Genome Institute"/>
            <person name="Haridas S."/>
            <person name="Albert R."/>
            <person name="Binder M."/>
            <person name="Bloem J."/>
            <person name="Labutti K."/>
            <person name="Salamov A."/>
            <person name="Andreopoulos B."/>
            <person name="Baker S.E."/>
            <person name="Barry K."/>
            <person name="Bills G."/>
            <person name="Bluhm B.H."/>
            <person name="Cannon C."/>
            <person name="Castanera R."/>
            <person name="Culley D.E."/>
            <person name="Daum C."/>
            <person name="Ezra D."/>
            <person name="Gonzalez J.B."/>
            <person name="Henrissat B."/>
            <person name="Kuo A."/>
            <person name="Liang C."/>
            <person name="Lipzen A."/>
            <person name="Lutzoni F."/>
            <person name="Magnuson J."/>
            <person name="Mondo S."/>
            <person name="Nolan M."/>
            <person name="Ohm R."/>
            <person name="Pangilinan J."/>
            <person name="Park H.-J."/>
            <person name="Ramirez L."/>
            <person name="Alfaro M."/>
            <person name="Sun H."/>
            <person name="Tritt A."/>
            <person name="Yoshinaga Y."/>
            <person name="Zwiers L.-H."/>
            <person name="Turgeon B.G."/>
            <person name="Goodwin S.B."/>
            <person name="Spatafora J.W."/>
            <person name="Crous P.W."/>
            <person name="Grigoriev I.V."/>
        </authorList>
    </citation>
    <scope>NUCLEOTIDE SEQUENCE</scope>
    <source>
        <strain evidence="2">P77</strain>
    </source>
</reference>
<dbReference type="AlphaFoldDB" id="A0A6A5KVK1"/>
<proteinExistence type="predicted"/>
<organism evidence="2 3">
    <name type="scientific">Decorospora gaudefroyi</name>
    <dbReference type="NCBI Taxonomy" id="184978"/>
    <lineage>
        <taxon>Eukaryota</taxon>
        <taxon>Fungi</taxon>
        <taxon>Dikarya</taxon>
        <taxon>Ascomycota</taxon>
        <taxon>Pezizomycotina</taxon>
        <taxon>Dothideomycetes</taxon>
        <taxon>Pleosporomycetidae</taxon>
        <taxon>Pleosporales</taxon>
        <taxon>Pleosporineae</taxon>
        <taxon>Pleosporaceae</taxon>
        <taxon>Decorospora</taxon>
    </lineage>
</organism>
<feature type="chain" id="PRO_5025694467" evidence="1">
    <location>
        <begin position="20"/>
        <end position="137"/>
    </location>
</feature>
<keyword evidence="1" id="KW-0732">Signal</keyword>
<accession>A0A6A5KVK1</accession>
<keyword evidence="3" id="KW-1185">Reference proteome</keyword>